<feature type="region of interest" description="Disordered" evidence="8">
    <location>
        <begin position="226"/>
        <end position="296"/>
    </location>
</feature>
<dbReference type="InterPro" id="IPR043182">
    <property type="entry name" value="PAIRED_DNA-bd_dom"/>
</dbReference>
<evidence type="ECO:0000256" key="6">
    <source>
        <dbReference type="ARBA" id="ARBA00023163"/>
    </source>
</evidence>
<feature type="compositionally biased region" description="Low complexity" evidence="8">
    <location>
        <begin position="248"/>
        <end position="262"/>
    </location>
</feature>
<sequence length="593" mass="64819">MKYSEVGAPNPHPWRVSRVILNMKQRKIFEQFMFDKIYDHRPTGRWECVLLFFRIAFVATSVVLVVEVTRFYMQTPPKGSSFVNANILSIAPLFVCHGGVNQLGGVFVNGRPLPDLVRQRIVELAHNGIRPCDISRQLRVSHGCVSKILSRYYETGSFKAGVIGGSKPKVATPPVVDAIAAYKLQNPTMFAWEIRDKLLADGICVHDNVPSVSSINRIVRNKAAEKAKYSSRIDSSMQDSAPRGVSRQSGGSQQQQQQQQPSQGPPPPQSQSAQECMNQSMSDTEGMMKSSQSQSADSVGASASYSINGLLGLSQKSLSGTSSKRRKIKEEPDLRSGLLGSIKRDKDTKDISDYEHMKPIDQDKSNDLYTGVDFVSSMAMSSEDNSDNQSSFSIRGEKPHKYHRAEDALSVGVIIEDDTSARKQQQHQPHPSELTKVPEGYEKILTSEMIAASSAAAAAAAAAAASIGGSSGGLKRSEASQMTQSIEFLSDMNNNISQNQNQSFPTTSYEAATGYSTGEPSEAAVLNPHIACSSNYSAFLQNTDQFAAANPELIFPTAYTQYAPGYGSFNYNTAFTNNNLCRDLGQIHYPEEQ</sequence>
<dbReference type="PROSITE" id="PS00034">
    <property type="entry name" value="PAIRED_1"/>
    <property type="match status" value="1"/>
</dbReference>
<dbReference type="GO" id="GO:0009791">
    <property type="term" value="P:post-embryonic development"/>
    <property type="evidence" value="ECO:0007669"/>
    <property type="project" value="UniProtKB-ARBA"/>
</dbReference>
<name>Q17IK2_AEDAE</name>
<keyword evidence="4" id="KW-0805">Transcription regulation</keyword>
<dbReference type="InterPro" id="IPR043565">
    <property type="entry name" value="PAX_fam"/>
</dbReference>
<dbReference type="GO" id="GO:0000978">
    <property type="term" value="F:RNA polymerase II cis-regulatory region sequence-specific DNA binding"/>
    <property type="evidence" value="ECO:0007669"/>
    <property type="project" value="TreeGrafter"/>
</dbReference>
<dbReference type="Gene3D" id="1.10.10.10">
    <property type="entry name" value="Winged helix-like DNA-binding domain superfamily/Winged helix DNA-binding domain"/>
    <property type="match status" value="2"/>
</dbReference>
<keyword evidence="9" id="KW-1133">Transmembrane helix</keyword>
<evidence type="ECO:0000256" key="1">
    <source>
        <dbReference type="ARBA" id="ARBA00004123"/>
    </source>
</evidence>
<dbReference type="Pfam" id="PF00292">
    <property type="entry name" value="PAX"/>
    <property type="match status" value="1"/>
</dbReference>
<evidence type="ECO:0000256" key="7">
    <source>
        <dbReference type="ARBA" id="ARBA00023242"/>
    </source>
</evidence>
<evidence type="ECO:0000256" key="8">
    <source>
        <dbReference type="SAM" id="MobiDB-lite"/>
    </source>
</evidence>
<keyword evidence="7" id="KW-0539">Nucleus</keyword>
<dbReference type="PRINTS" id="PR00027">
    <property type="entry name" value="PAIREDBOX"/>
</dbReference>
<dbReference type="PANTHER" id="PTHR45636">
    <property type="entry name" value="PAIRED BOX PROTEIN PAX-6-RELATED-RELATED"/>
    <property type="match status" value="1"/>
</dbReference>
<reference evidence="11" key="2">
    <citation type="journal article" date="2007" name="Science">
        <title>Genome sequence of Aedes aegypti, a major arbovirus vector.</title>
        <authorList>
            <person name="Nene V."/>
            <person name="Wortman J.R."/>
            <person name="Lawson D."/>
            <person name="Haas B."/>
            <person name="Kodira C."/>
            <person name="Tu Z.J."/>
            <person name="Loftus B."/>
            <person name="Xi Z."/>
            <person name="Megy K."/>
            <person name="Grabherr M."/>
            <person name="Ren Q."/>
            <person name="Zdobnov E.M."/>
            <person name="Lobo N.F."/>
            <person name="Campbell K.S."/>
            <person name="Brown S.E."/>
            <person name="Bonaldo M.F."/>
            <person name="Zhu J."/>
            <person name="Sinkins S.P."/>
            <person name="Hogenkamp D.G."/>
            <person name="Amedeo P."/>
            <person name="Arensburger P."/>
            <person name="Atkinson P.W."/>
            <person name="Bidwell S."/>
            <person name="Biedler J."/>
            <person name="Birney E."/>
            <person name="Bruggner R.V."/>
            <person name="Costas J."/>
            <person name="Coy M.R."/>
            <person name="Crabtree J."/>
            <person name="Crawford M."/>
            <person name="Debruyn B."/>
            <person name="Decaprio D."/>
            <person name="Eiglmeier K."/>
            <person name="Eisenstadt E."/>
            <person name="El-Dorry H."/>
            <person name="Gelbart W.M."/>
            <person name="Gomes S.L."/>
            <person name="Hammond M."/>
            <person name="Hannick L.I."/>
            <person name="Hogan J.R."/>
            <person name="Holmes M.H."/>
            <person name="Jaffe D."/>
            <person name="Johnston J.S."/>
            <person name="Kennedy R.C."/>
            <person name="Koo H."/>
            <person name="Kravitz S."/>
            <person name="Kriventseva E.V."/>
            <person name="Kulp D."/>
            <person name="Labutti K."/>
            <person name="Lee E."/>
            <person name="Li S."/>
            <person name="Lovin D.D."/>
            <person name="Mao C."/>
            <person name="Mauceli E."/>
            <person name="Menck C.F."/>
            <person name="Miller J.R."/>
            <person name="Montgomery P."/>
            <person name="Mori A."/>
            <person name="Nascimento A.L."/>
            <person name="Naveira H.F."/>
            <person name="Nusbaum C."/>
            <person name="O'leary S."/>
            <person name="Orvis J."/>
            <person name="Pertea M."/>
            <person name="Quesneville H."/>
            <person name="Reidenbach K.R."/>
            <person name="Rogers Y.H."/>
            <person name="Roth C.W."/>
            <person name="Schneider J.R."/>
            <person name="Schatz M."/>
            <person name="Shumway M."/>
            <person name="Stanke M."/>
            <person name="Stinson E.O."/>
            <person name="Tubio J.M."/>
            <person name="Vanzee J.P."/>
            <person name="Verjovski-Almeida S."/>
            <person name="Werner D."/>
            <person name="White O."/>
            <person name="Wyder S."/>
            <person name="Zeng Q."/>
            <person name="Zhao Q."/>
            <person name="Zhao Y."/>
            <person name="Hill C.A."/>
            <person name="Raikhel A.S."/>
            <person name="Soares M.B."/>
            <person name="Knudson D.L."/>
            <person name="Lee N.H."/>
            <person name="Galagan J."/>
            <person name="Salzberg S.L."/>
            <person name="Paulsen I.T."/>
            <person name="Dimopoulos G."/>
            <person name="Collins F.H."/>
            <person name="Birren B."/>
            <person name="Fraser-Liggett C.M."/>
            <person name="Severson D.W."/>
        </authorList>
    </citation>
    <scope>NUCLEOTIDE SEQUENCE [LARGE SCALE GENOMIC DNA]</scope>
    <source>
        <strain evidence="11">Liverpool</strain>
    </source>
</reference>
<evidence type="ECO:0000256" key="5">
    <source>
        <dbReference type="ARBA" id="ARBA00023125"/>
    </source>
</evidence>
<keyword evidence="3" id="KW-0563">Paired box</keyword>
<feature type="transmembrane region" description="Helical" evidence="9">
    <location>
        <begin position="51"/>
        <end position="73"/>
    </location>
</feature>
<keyword evidence="6" id="KW-0804">Transcription</keyword>
<reference evidence="11" key="3">
    <citation type="submission" date="2012-09" db="EMBL/GenBank/DDBJ databases">
        <authorList>
            <consortium name="VectorBase"/>
        </authorList>
    </citation>
    <scope>NUCLEOTIDE SEQUENCE</scope>
    <source>
        <strain evidence="11">Liverpool</strain>
    </source>
</reference>
<dbReference type="InterPro" id="IPR001523">
    <property type="entry name" value="Paired_dom"/>
</dbReference>
<dbReference type="CDD" id="cd00131">
    <property type="entry name" value="PAX"/>
    <property type="match status" value="1"/>
</dbReference>
<feature type="compositionally biased region" description="Polar residues" evidence="8">
    <location>
        <begin position="273"/>
        <end position="296"/>
    </location>
</feature>
<dbReference type="HOGENOM" id="CLU_032587_0_0_1"/>
<keyword evidence="2" id="KW-0217">Developmental protein</keyword>
<dbReference type="PhylomeDB" id="Q17IK2"/>
<dbReference type="FunFam" id="1.10.10.10:FF:000013">
    <property type="entry name" value="Paired box 8 isoform 1"/>
    <property type="match status" value="1"/>
</dbReference>
<dbReference type="InterPro" id="IPR009057">
    <property type="entry name" value="Homeodomain-like_sf"/>
</dbReference>
<gene>
    <name evidence="11" type="ORF">AaeL_AAEL002348</name>
</gene>
<feature type="compositionally biased region" description="Polar residues" evidence="8">
    <location>
        <begin position="380"/>
        <end position="393"/>
    </location>
</feature>
<organism evidence="11 12">
    <name type="scientific">Aedes aegypti</name>
    <name type="common">Yellowfever mosquito</name>
    <name type="synonym">Culex aegypti</name>
    <dbReference type="NCBI Taxonomy" id="7159"/>
    <lineage>
        <taxon>Eukaryota</taxon>
        <taxon>Metazoa</taxon>
        <taxon>Ecdysozoa</taxon>
        <taxon>Arthropoda</taxon>
        <taxon>Hexapoda</taxon>
        <taxon>Insecta</taxon>
        <taxon>Pterygota</taxon>
        <taxon>Neoptera</taxon>
        <taxon>Endopterygota</taxon>
        <taxon>Diptera</taxon>
        <taxon>Nematocera</taxon>
        <taxon>Culicoidea</taxon>
        <taxon>Culicidae</taxon>
        <taxon>Culicinae</taxon>
        <taxon>Aedini</taxon>
        <taxon>Aedes</taxon>
        <taxon>Stegomyia</taxon>
    </lineage>
</organism>
<dbReference type="AlphaFoldDB" id="Q17IK2"/>
<dbReference type="GO" id="GO:0000981">
    <property type="term" value="F:DNA-binding transcription factor activity, RNA polymerase II-specific"/>
    <property type="evidence" value="ECO:0007669"/>
    <property type="project" value="TreeGrafter"/>
</dbReference>
<comment type="subcellular location">
    <subcellularLocation>
        <location evidence="1">Nucleus</location>
    </subcellularLocation>
</comment>
<feature type="region of interest" description="Disordered" evidence="8">
    <location>
        <begin position="380"/>
        <end position="399"/>
    </location>
</feature>
<protein>
    <submittedName>
        <fullName evidence="11">AAEL002348-PA</fullName>
    </submittedName>
</protein>
<reference evidence="11" key="1">
    <citation type="submission" date="2005-10" db="EMBL/GenBank/DDBJ databases">
        <authorList>
            <person name="Loftus B.J."/>
            <person name="Nene V.M."/>
            <person name="Hannick L.I."/>
            <person name="Bidwell S."/>
            <person name="Haas B."/>
            <person name="Amedeo P."/>
            <person name="Orvis J."/>
            <person name="Wortman J.R."/>
            <person name="White O.R."/>
            <person name="Salzberg S."/>
            <person name="Shumway M."/>
            <person name="Koo H."/>
            <person name="Zhao Y."/>
            <person name="Holmes M."/>
            <person name="Miller J."/>
            <person name="Schatz M."/>
            <person name="Pop M."/>
            <person name="Pai G."/>
            <person name="Utterback T."/>
            <person name="Rogers Y.-H."/>
            <person name="Kravitz S."/>
            <person name="Fraser C.M."/>
        </authorList>
    </citation>
    <scope>NUCLEOTIDE SEQUENCE</scope>
    <source>
        <strain evidence="11">Liverpool</strain>
    </source>
</reference>
<feature type="region of interest" description="Disordered" evidence="8">
    <location>
        <begin position="315"/>
        <end position="338"/>
    </location>
</feature>
<dbReference type="PaxDb" id="7159-AAEL002348-PA"/>
<dbReference type="SUPFAM" id="SSF46689">
    <property type="entry name" value="Homeodomain-like"/>
    <property type="match status" value="1"/>
</dbReference>
<feature type="domain" description="Paired" evidence="10">
    <location>
        <begin position="96"/>
        <end position="222"/>
    </location>
</feature>
<dbReference type="PROSITE" id="PS51057">
    <property type="entry name" value="PAIRED_2"/>
    <property type="match status" value="1"/>
</dbReference>
<dbReference type="InterPro" id="IPR036388">
    <property type="entry name" value="WH-like_DNA-bd_sf"/>
</dbReference>
<evidence type="ECO:0000313" key="11">
    <source>
        <dbReference type="EMBL" id="EAT46467.1"/>
    </source>
</evidence>
<dbReference type="Proteomes" id="UP000682892">
    <property type="component" value="Unassembled WGS sequence"/>
</dbReference>
<dbReference type="OMA" id="RTDEPMP"/>
<dbReference type="GO" id="GO:0005634">
    <property type="term" value="C:nucleus"/>
    <property type="evidence" value="ECO:0007669"/>
    <property type="project" value="UniProtKB-SubCell"/>
</dbReference>
<dbReference type="eggNOG" id="KOG3862">
    <property type="taxonomic scope" value="Eukaryota"/>
</dbReference>
<proteinExistence type="predicted"/>
<evidence type="ECO:0000313" key="12">
    <source>
        <dbReference type="Proteomes" id="UP000682892"/>
    </source>
</evidence>
<dbReference type="VEuPathDB" id="VectorBase:AAEL002348"/>
<keyword evidence="5" id="KW-0238">DNA-binding</keyword>
<evidence type="ECO:0000256" key="4">
    <source>
        <dbReference type="ARBA" id="ARBA00023015"/>
    </source>
</evidence>
<dbReference type="FunFam" id="1.10.10.10:FF:000003">
    <property type="entry name" value="Paired box protein Pax-6"/>
    <property type="match status" value="1"/>
</dbReference>
<evidence type="ECO:0000256" key="3">
    <source>
        <dbReference type="ARBA" id="ARBA00022724"/>
    </source>
</evidence>
<keyword evidence="9" id="KW-0472">Membrane</keyword>
<evidence type="ECO:0000259" key="10">
    <source>
        <dbReference type="PROSITE" id="PS51057"/>
    </source>
</evidence>
<dbReference type="EMBL" id="CH477239">
    <property type="protein sequence ID" value="EAT46467.1"/>
    <property type="molecule type" value="Genomic_DNA"/>
</dbReference>
<accession>Q17IK2</accession>
<dbReference type="STRING" id="7159.Q17IK2"/>
<dbReference type="SMART" id="SM00351">
    <property type="entry name" value="PAX"/>
    <property type="match status" value="1"/>
</dbReference>
<evidence type="ECO:0000256" key="9">
    <source>
        <dbReference type="SAM" id="Phobius"/>
    </source>
</evidence>
<evidence type="ECO:0000256" key="2">
    <source>
        <dbReference type="ARBA" id="ARBA00022473"/>
    </source>
</evidence>
<keyword evidence="9" id="KW-0812">Transmembrane</keyword>